<evidence type="ECO:0000256" key="2">
    <source>
        <dbReference type="ARBA" id="ARBA00007965"/>
    </source>
</evidence>
<dbReference type="SUPFAM" id="SSF103473">
    <property type="entry name" value="MFS general substrate transporter"/>
    <property type="match status" value="1"/>
</dbReference>
<keyword evidence="3" id="KW-0813">Transport</keyword>
<dbReference type="VEuPathDB" id="TriTrypDB:TRSC58_02665"/>
<feature type="transmembrane region" description="Helical" evidence="8">
    <location>
        <begin position="156"/>
        <end position="178"/>
    </location>
</feature>
<feature type="region of interest" description="Disordered" evidence="7">
    <location>
        <begin position="256"/>
        <end position="280"/>
    </location>
</feature>
<name>A0A061J8M9_TRYRA</name>
<evidence type="ECO:0000256" key="6">
    <source>
        <dbReference type="ARBA" id="ARBA00023136"/>
    </source>
</evidence>
<dbReference type="Proteomes" id="UP000031737">
    <property type="component" value="Unassembled WGS sequence"/>
</dbReference>
<evidence type="ECO:0000313" key="9">
    <source>
        <dbReference type="EMBL" id="ESL09612.1"/>
    </source>
</evidence>
<dbReference type="PANTHER" id="PTHR10332">
    <property type="entry name" value="EQUILIBRATIVE NUCLEOSIDE TRANSPORTER"/>
    <property type="match status" value="1"/>
</dbReference>
<protein>
    <submittedName>
        <fullName evidence="9">Nucleobase transporter</fullName>
    </submittedName>
</protein>
<feature type="transmembrane region" description="Helical" evidence="8">
    <location>
        <begin position="193"/>
        <end position="214"/>
    </location>
</feature>
<feature type="transmembrane region" description="Helical" evidence="8">
    <location>
        <begin position="437"/>
        <end position="457"/>
    </location>
</feature>
<dbReference type="OrthoDB" id="10014563at2759"/>
<dbReference type="AlphaFoldDB" id="A0A061J8M9"/>
<evidence type="ECO:0000256" key="3">
    <source>
        <dbReference type="ARBA" id="ARBA00022448"/>
    </source>
</evidence>
<evidence type="ECO:0000256" key="5">
    <source>
        <dbReference type="ARBA" id="ARBA00022989"/>
    </source>
</evidence>
<feature type="transmembrane region" description="Helical" evidence="8">
    <location>
        <begin position="395"/>
        <end position="416"/>
    </location>
</feature>
<comment type="subcellular location">
    <subcellularLocation>
        <location evidence="1">Membrane</location>
        <topology evidence="1">Multi-pass membrane protein</topology>
    </subcellularLocation>
</comment>
<keyword evidence="10" id="KW-1185">Reference proteome</keyword>
<proteinExistence type="inferred from homology"/>
<keyword evidence="5 8" id="KW-1133">Transmembrane helix</keyword>
<feature type="transmembrane region" description="Helical" evidence="8">
    <location>
        <begin position="309"/>
        <end position="329"/>
    </location>
</feature>
<feature type="compositionally biased region" description="Basic and acidic residues" evidence="7">
    <location>
        <begin position="256"/>
        <end position="271"/>
    </location>
</feature>
<dbReference type="GO" id="GO:0005337">
    <property type="term" value="F:nucleoside transmembrane transporter activity"/>
    <property type="evidence" value="ECO:0007669"/>
    <property type="project" value="InterPro"/>
</dbReference>
<comment type="similarity">
    <text evidence="2">Belongs to the SLC29A/ENT transporter (TC 2.A.57) family.</text>
</comment>
<dbReference type="EMBL" id="AUPL01002665">
    <property type="protein sequence ID" value="ESL09612.1"/>
    <property type="molecule type" value="Genomic_DNA"/>
</dbReference>
<feature type="transmembrane region" description="Helical" evidence="8">
    <location>
        <begin position="366"/>
        <end position="389"/>
    </location>
</feature>
<dbReference type="GO" id="GO:0005886">
    <property type="term" value="C:plasma membrane"/>
    <property type="evidence" value="ECO:0007669"/>
    <property type="project" value="TreeGrafter"/>
</dbReference>
<dbReference type="InterPro" id="IPR036259">
    <property type="entry name" value="MFS_trans_sf"/>
</dbReference>
<keyword evidence="6 8" id="KW-0472">Membrane</keyword>
<evidence type="ECO:0000256" key="8">
    <source>
        <dbReference type="SAM" id="Phobius"/>
    </source>
</evidence>
<feature type="transmembrane region" description="Helical" evidence="8">
    <location>
        <begin position="59"/>
        <end position="84"/>
    </location>
</feature>
<reference evidence="9 10" key="1">
    <citation type="submission" date="2013-07" db="EMBL/GenBank/DDBJ databases">
        <authorList>
            <person name="Stoco P.H."/>
            <person name="Wagner G."/>
            <person name="Gerber A."/>
            <person name="Zaha A."/>
            <person name="Thompson C."/>
            <person name="Bartholomeu D.C."/>
            <person name="Luckemeyer D.D."/>
            <person name="Bahia D."/>
            <person name="Loreto E."/>
            <person name="Prestes E.B."/>
            <person name="Lima F.M."/>
            <person name="Rodrigues-Luiz G."/>
            <person name="Vallejo G.A."/>
            <person name="Filho J.F."/>
            <person name="Monteiro K.M."/>
            <person name="Tyler K.M."/>
            <person name="de Almeida L.G."/>
            <person name="Ortiz M.F."/>
            <person name="Siervo M.A."/>
            <person name="de Moraes M.H."/>
            <person name="Cunha O.L."/>
            <person name="Mendonca-Neto R."/>
            <person name="Silva R."/>
            <person name="Teixeira S.M."/>
            <person name="Murta S.M."/>
            <person name="Sincero T.C."/>
            <person name="Mendes T.A."/>
            <person name="Urmenyi T.P."/>
            <person name="Silva V.G."/>
            <person name="da Rocha W.D."/>
            <person name="Andersson B."/>
            <person name="Romanha A.J."/>
            <person name="Steindel M."/>
            <person name="de Vasconcelos A.T."/>
            <person name="Grisard E.C."/>
        </authorList>
    </citation>
    <scope>NUCLEOTIDE SEQUENCE [LARGE SCALE GENOMIC DNA]</scope>
    <source>
        <strain evidence="9 10">SC58</strain>
    </source>
</reference>
<dbReference type="InterPro" id="IPR002259">
    <property type="entry name" value="Eqnu_transpt"/>
</dbReference>
<accession>A0A061J8M9</accession>
<organism evidence="9 10">
    <name type="scientific">Trypanosoma rangeli SC58</name>
    <dbReference type="NCBI Taxonomy" id="429131"/>
    <lineage>
        <taxon>Eukaryota</taxon>
        <taxon>Discoba</taxon>
        <taxon>Euglenozoa</taxon>
        <taxon>Kinetoplastea</taxon>
        <taxon>Metakinetoplastina</taxon>
        <taxon>Trypanosomatida</taxon>
        <taxon>Trypanosomatidae</taxon>
        <taxon>Trypanosoma</taxon>
        <taxon>Herpetosoma</taxon>
    </lineage>
</organism>
<evidence type="ECO:0000256" key="4">
    <source>
        <dbReference type="ARBA" id="ARBA00022692"/>
    </source>
</evidence>
<feature type="transmembrane region" description="Helical" evidence="8">
    <location>
        <begin position="96"/>
        <end position="116"/>
    </location>
</feature>
<dbReference type="Pfam" id="PF01733">
    <property type="entry name" value="Nucleoside_tran"/>
    <property type="match status" value="1"/>
</dbReference>
<evidence type="ECO:0000256" key="7">
    <source>
        <dbReference type="SAM" id="MobiDB-lite"/>
    </source>
</evidence>
<feature type="transmembrane region" description="Helical" evidence="8">
    <location>
        <begin position="12"/>
        <end position="32"/>
    </location>
</feature>
<gene>
    <name evidence="9" type="ORF">TRSC58_02665</name>
</gene>
<evidence type="ECO:0000256" key="1">
    <source>
        <dbReference type="ARBA" id="ARBA00004141"/>
    </source>
</evidence>
<dbReference type="PANTHER" id="PTHR10332:SF10">
    <property type="entry name" value="EQUILIBRATIVE NUCLEOSIDE TRANSPORTER 4"/>
    <property type="match status" value="1"/>
</dbReference>
<evidence type="ECO:0000313" key="10">
    <source>
        <dbReference type="Proteomes" id="UP000031737"/>
    </source>
</evidence>
<sequence>MMVLGFSSWAEFYVYATCILLGISMLMPMNALTSAPRYMVDYYRYVTGNPKAEPNLPVFWANIFTFYNVFSLVTQIICGPTVLTRLARRLSLSNRFIFALTSMMLEVLVIVVLPTGKISQNSAIVAFIIVTIVAGAGKSYLEATCYVLAGTMPPKFMSAVMFGCGFSGLIASTLQSIIKASMVNTYESVLTQAYIYFSLALGIMLISLIMALSLRYNSFAQTYVAEYRMLKRSEDEERQNAEVLDGCDLEEVENRGNHTVDKHDSNAEKDSIGSSEATPADAEANMTTAEQLLATPVIPVIKKIYPMQIACFCSFFLALIIFPSLVIPIDRAHEWFATIAVLCYNGGDATGRFLTSFKVFWVSRRVTLYAIFARFLFLPLIFLCIYHYIPGHVAPCIFMFFIGLTNFFGALTMVYGPGTPELKTDGERVMAGQLMGIALLGGASFASLVAIGVVMVLP</sequence>
<feature type="transmembrane region" description="Helical" evidence="8">
    <location>
        <begin position="122"/>
        <end position="149"/>
    </location>
</feature>
<keyword evidence="4 8" id="KW-0812">Transmembrane</keyword>
<comment type="caution">
    <text evidence="9">The sequence shown here is derived from an EMBL/GenBank/DDBJ whole genome shotgun (WGS) entry which is preliminary data.</text>
</comment>